<feature type="chain" id="PRO_5044248320" description="AsmA-like C-terminal domain-containing protein" evidence="2">
    <location>
        <begin position="21"/>
        <end position="396"/>
    </location>
</feature>
<keyword evidence="4" id="KW-1185">Reference proteome</keyword>
<evidence type="ECO:0000256" key="1">
    <source>
        <dbReference type="SAM" id="MobiDB-lite"/>
    </source>
</evidence>
<proteinExistence type="predicted"/>
<dbReference type="AlphaFoldDB" id="A0AB34K8Q0"/>
<feature type="region of interest" description="Disordered" evidence="1">
    <location>
        <begin position="359"/>
        <end position="396"/>
    </location>
</feature>
<keyword evidence="2" id="KW-0732">Signal</keyword>
<reference evidence="3 4" key="1">
    <citation type="journal article" date="2024" name="Science">
        <title>Giant polyketide synthase enzymes in the biosynthesis of giant marine polyether toxins.</title>
        <authorList>
            <person name="Fallon T.R."/>
            <person name="Shende V.V."/>
            <person name="Wierzbicki I.H."/>
            <person name="Pendleton A.L."/>
            <person name="Watervoot N.F."/>
            <person name="Auber R.P."/>
            <person name="Gonzalez D.J."/>
            <person name="Wisecaver J.H."/>
            <person name="Moore B.S."/>
        </authorList>
    </citation>
    <scope>NUCLEOTIDE SEQUENCE [LARGE SCALE GENOMIC DNA]</scope>
    <source>
        <strain evidence="3 4">12B1</strain>
    </source>
</reference>
<evidence type="ECO:0000313" key="3">
    <source>
        <dbReference type="EMBL" id="KAL1529547.1"/>
    </source>
</evidence>
<evidence type="ECO:0008006" key="5">
    <source>
        <dbReference type="Google" id="ProtNLM"/>
    </source>
</evidence>
<dbReference type="Pfam" id="PF11209">
    <property type="entry name" value="LmeA"/>
    <property type="match status" value="1"/>
</dbReference>
<name>A0AB34K8Q0_PRYPA</name>
<dbReference type="EMBL" id="JBGBPQ010000001">
    <property type="protein sequence ID" value="KAL1529547.1"/>
    <property type="molecule type" value="Genomic_DNA"/>
</dbReference>
<feature type="region of interest" description="Disordered" evidence="1">
    <location>
        <begin position="49"/>
        <end position="71"/>
    </location>
</feature>
<evidence type="ECO:0000256" key="2">
    <source>
        <dbReference type="SAM" id="SignalP"/>
    </source>
</evidence>
<evidence type="ECO:0000313" key="4">
    <source>
        <dbReference type="Proteomes" id="UP001515480"/>
    </source>
</evidence>
<organism evidence="3 4">
    <name type="scientific">Prymnesium parvum</name>
    <name type="common">Toxic golden alga</name>
    <dbReference type="NCBI Taxonomy" id="97485"/>
    <lineage>
        <taxon>Eukaryota</taxon>
        <taxon>Haptista</taxon>
        <taxon>Haptophyta</taxon>
        <taxon>Prymnesiophyceae</taxon>
        <taxon>Prymnesiales</taxon>
        <taxon>Prymnesiaceae</taxon>
        <taxon>Prymnesium</taxon>
    </lineage>
</organism>
<gene>
    <name evidence="3" type="ORF">AB1Y20_000491</name>
</gene>
<dbReference type="Proteomes" id="UP001515480">
    <property type="component" value="Unassembled WGS sequence"/>
</dbReference>
<feature type="compositionally biased region" description="Polar residues" evidence="1">
    <location>
        <begin position="49"/>
        <end position="68"/>
    </location>
</feature>
<feature type="signal peptide" evidence="2">
    <location>
        <begin position="1"/>
        <end position="20"/>
    </location>
</feature>
<protein>
    <recommendedName>
        <fullName evidence="5">AsmA-like C-terminal domain-containing protein</fullName>
    </recommendedName>
</protein>
<comment type="caution">
    <text evidence="3">The sequence shown here is derived from an EMBL/GenBank/DDBJ whole genome shotgun (WGS) entry which is preliminary data.</text>
</comment>
<dbReference type="InterPro" id="IPR021373">
    <property type="entry name" value="DUF2993"/>
</dbReference>
<sequence>MACATLLGLLTVGFTRPFSAMPSRHEAAKLVPIRTAPIHLFECRPRCPRNSTSSAKPSQEGAPSSARSSPFEVATQAADTLERSLQSTLGASKPFACSSAEIALETILRIACEELASCEATVDASSSARLLRGELRLARLSASGLSLAGLRLSTLELNAEDVVIDPGSFLANPPRLPNLVAPVTARFGVRLAQDDINRSPILFSAIQELLREVLRTGVSAAIGETLPRDASSLKINLVRVESLAAGRIVLVADADALKEDGTTLELRGMRVRTTPRASAGQRLILLDKPELVSSFEGFGAKVEVGLPFLRAAGIPLPDAVSIDRITVEDGAMQVDGTVRLQPIDYQELARSTQRLREELQDAAAQQPVTVDVESSPAPDPQSDEAMGKLRSASSDL</sequence>
<accession>A0AB34K8Q0</accession>